<sequence>MDMDNPLVSNNFSIIFFNAGALTKQSLSPKQDLPSSAALQSFGSNGTLPRNGTSISLHIFTAPPPLLSNTSVQAIKFSNSGAFSLMYSKVHSVTSFSSPLSVNF</sequence>
<reference evidence="1" key="1">
    <citation type="submission" date="2012-05" db="EMBL/GenBank/DDBJ databases">
        <authorList>
            <person name="Krishnakumar V."/>
            <person name="Cheung F."/>
            <person name="Xiao Y."/>
            <person name="Chan A."/>
            <person name="Moskal W.A."/>
            <person name="Town C.D."/>
        </authorList>
    </citation>
    <scope>NUCLEOTIDE SEQUENCE</scope>
</reference>
<proteinExistence type="evidence at transcript level"/>
<name>I3SUP8_LOTJA</name>
<dbReference type="AlphaFoldDB" id="I3SUP8"/>
<evidence type="ECO:0000313" key="1">
    <source>
        <dbReference type="EMBL" id="AFK43990.1"/>
    </source>
</evidence>
<accession>I3SUP8</accession>
<dbReference type="EMBL" id="BT144196">
    <property type="protein sequence ID" value="AFK43990.1"/>
    <property type="molecule type" value="mRNA"/>
</dbReference>
<protein>
    <submittedName>
        <fullName evidence="1">Uncharacterized protein</fullName>
    </submittedName>
</protein>
<organism evidence="1">
    <name type="scientific">Lotus japonicus</name>
    <name type="common">Lotus corniculatus var. japonicus</name>
    <dbReference type="NCBI Taxonomy" id="34305"/>
    <lineage>
        <taxon>Eukaryota</taxon>
        <taxon>Viridiplantae</taxon>
        <taxon>Streptophyta</taxon>
        <taxon>Embryophyta</taxon>
        <taxon>Tracheophyta</taxon>
        <taxon>Spermatophyta</taxon>
        <taxon>Magnoliopsida</taxon>
        <taxon>eudicotyledons</taxon>
        <taxon>Gunneridae</taxon>
        <taxon>Pentapetalae</taxon>
        <taxon>rosids</taxon>
        <taxon>fabids</taxon>
        <taxon>Fabales</taxon>
        <taxon>Fabaceae</taxon>
        <taxon>Papilionoideae</taxon>
        <taxon>50 kb inversion clade</taxon>
        <taxon>NPAAA clade</taxon>
        <taxon>Hologalegina</taxon>
        <taxon>robinioid clade</taxon>
        <taxon>Loteae</taxon>
        <taxon>Lotus</taxon>
    </lineage>
</organism>